<dbReference type="AlphaFoldDB" id="A0A7R9PTR0"/>
<dbReference type="InterPro" id="IPR036259">
    <property type="entry name" value="MFS_trans_sf"/>
</dbReference>
<dbReference type="PANTHER" id="PTHR43385:SF1">
    <property type="entry name" value="RIBOFLAVIN TRANSPORTER RIBJ"/>
    <property type="match status" value="1"/>
</dbReference>
<gene>
    <name evidence="7" type="ORF">OSB1V03_LOCUS82</name>
</gene>
<feature type="transmembrane region" description="Helical" evidence="6">
    <location>
        <begin position="132"/>
        <end position="153"/>
    </location>
</feature>
<dbReference type="EMBL" id="OC854587">
    <property type="protein sequence ID" value="CAD7619581.1"/>
    <property type="molecule type" value="Genomic_DNA"/>
</dbReference>
<keyword evidence="8" id="KW-1185">Reference proteome</keyword>
<evidence type="ECO:0000256" key="6">
    <source>
        <dbReference type="SAM" id="Phobius"/>
    </source>
</evidence>
<dbReference type="OrthoDB" id="410267at2759"/>
<feature type="transmembrane region" description="Helical" evidence="6">
    <location>
        <begin position="23"/>
        <end position="45"/>
    </location>
</feature>
<sequence length="267" mass="29579">MNTYITSYLRMNGEKELTYSSAIWINTAFITGMGIIIASTAITYFSIQWSFLLVVITYGLMPALGSGLAYAAPLWFPNNKGIVTGITVGGFGLGALIFDQVQTLYLNPNNYSPKDDKSIYFLNKLILEKVPLTFLILSPIYGLIQAIGVALIFNADKHLVRIESNETIENIVDESQTHSDITPKDALKSPYGIDLQYDDHYLALVGSLASVYNAVGRIFWGKLFDKYNFKAVTGILGAIMLEIVMDRLGYVYSFMIVAFVSLIGKTN</sequence>
<name>A0A7R9PTR0_9ACAR</name>
<organism evidence="7">
    <name type="scientific">Medioppia subpectinata</name>
    <dbReference type="NCBI Taxonomy" id="1979941"/>
    <lineage>
        <taxon>Eukaryota</taxon>
        <taxon>Metazoa</taxon>
        <taxon>Ecdysozoa</taxon>
        <taxon>Arthropoda</taxon>
        <taxon>Chelicerata</taxon>
        <taxon>Arachnida</taxon>
        <taxon>Acari</taxon>
        <taxon>Acariformes</taxon>
        <taxon>Sarcoptiformes</taxon>
        <taxon>Oribatida</taxon>
        <taxon>Brachypylina</taxon>
        <taxon>Oppioidea</taxon>
        <taxon>Oppiidae</taxon>
        <taxon>Medioppia</taxon>
    </lineage>
</organism>
<comment type="subcellular location">
    <subcellularLocation>
        <location evidence="1">Membrane</location>
        <topology evidence="1">Multi-pass membrane protein</topology>
    </subcellularLocation>
</comment>
<keyword evidence="2" id="KW-0813">Transport</keyword>
<dbReference type="GO" id="GO:0016020">
    <property type="term" value="C:membrane"/>
    <property type="evidence" value="ECO:0007669"/>
    <property type="project" value="UniProtKB-SubCell"/>
</dbReference>
<feature type="transmembrane region" description="Helical" evidence="6">
    <location>
        <begin position="82"/>
        <end position="98"/>
    </location>
</feature>
<evidence type="ECO:0000256" key="1">
    <source>
        <dbReference type="ARBA" id="ARBA00004141"/>
    </source>
</evidence>
<keyword evidence="4 6" id="KW-1133">Transmembrane helix</keyword>
<evidence type="ECO:0000313" key="7">
    <source>
        <dbReference type="EMBL" id="CAD7619581.1"/>
    </source>
</evidence>
<evidence type="ECO:0000256" key="3">
    <source>
        <dbReference type="ARBA" id="ARBA00022692"/>
    </source>
</evidence>
<dbReference type="SUPFAM" id="SSF103473">
    <property type="entry name" value="MFS general substrate transporter"/>
    <property type="match status" value="1"/>
</dbReference>
<dbReference type="EMBL" id="CAJPIZ010000012">
    <property type="protein sequence ID" value="CAG2100011.1"/>
    <property type="molecule type" value="Genomic_DNA"/>
</dbReference>
<keyword evidence="3 6" id="KW-0812">Transmembrane</keyword>
<evidence type="ECO:0000313" key="8">
    <source>
        <dbReference type="Proteomes" id="UP000759131"/>
    </source>
</evidence>
<reference evidence="7" key="1">
    <citation type="submission" date="2020-11" db="EMBL/GenBank/DDBJ databases">
        <authorList>
            <person name="Tran Van P."/>
        </authorList>
    </citation>
    <scope>NUCLEOTIDE SEQUENCE</scope>
</reference>
<evidence type="ECO:0000256" key="4">
    <source>
        <dbReference type="ARBA" id="ARBA00022989"/>
    </source>
</evidence>
<dbReference type="PANTHER" id="PTHR43385">
    <property type="entry name" value="RIBOFLAVIN TRANSPORTER RIBJ"/>
    <property type="match status" value="1"/>
</dbReference>
<feature type="transmembrane region" description="Helical" evidence="6">
    <location>
        <begin position="52"/>
        <end position="76"/>
    </location>
</feature>
<protein>
    <submittedName>
        <fullName evidence="7">Uncharacterized protein</fullName>
    </submittedName>
</protein>
<accession>A0A7R9PTR0</accession>
<keyword evidence="5 6" id="KW-0472">Membrane</keyword>
<dbReference type="InterPro" id="IPR052983">
    <property type="entry name" value="MFS_Riboflavin_Transporter"/>
</dbReference>
<dbReference type="Proteomes" id="UP000759131">
    <property type="component" value="Unassembled WGS sequence"/>
</dbReference>
<proteinExistence type="predicted"/>
<evidence type="ECO:0000256" key="2">
    <source>
        <dbReference type="ARBA" id="ARBA00022448"/>
    </source>
</evidence>
<evidence type="ECO:0000256" key="5">
    <source>
        <dbReference type="ARBA" id="ARBA00023136"/>
    </source>
</evidence>
<feature type="transmembrane region" description="Helical" evidence="6">
    <location>
        <begin position="250"/>
        <end position="266"/>
    </location>
</feature>
<feature type="transmembrane region" description="Helical" evidence="6">
    <location>
        <begin position="201"/>
        <end position="220"/>
    </location>
</feature>